<accession>A0A7S3T824</accession>
<name>A0A7S3T824_9SPIT</name>
<proteinExistence type="predicted"/>
<evidence type="ECO:0000256" key="1">
    <source>
        <dbReference type="SAM" id="MobiDB-lite"/>
    </source>
</evidence>
<feature type="region of interest" description="Disordered" evidence="1">
    <location>
        <begin position="90"/>
        <end position="120"/>
    </location>
</feature>
<organism evidence="2">
    <name type="scientific">Strombidinopsis acuminata</name>
    <dbReference type="NCBI Taxonomy" id="141414"/>
    <lineage>
        <taxon>Eukaryota</taxon>
        <taxon>Sar</taxon>
        <taxon>Alveolata</taxon>
        <taxon>Ciliophora</taxon>
        <taxon>Intramacronucleata</taxon>
        <taxon>Spirotrichea</taxon>
        <taxon>Choreotrichia</taxon>
        <taxon>Choreotrichida</taxon>
        <taxon>Strombidinopsidae</taxon>
        <taxon>Strombidinopsis</taxon>
    </lineage>
</organism>
<reference evidence="2" key="1">
    <citation type="submission" date="2021-01" db="EMBL/GenBank/DDBJ databases">
        <authorList>
            <person name="Corre E."/>
            <person name="Pelletier E."/>
            <person name="Niang G."/>
            <person name="Scheremetjew M."/>
            <person name="Finn R."/>
            <person name="Kale V."/>
            <person name="Holt S."/>
            <person name="Cochrane G."/>
            <person name="Meng A."/>
            <person name="Brown T."/>
            <person name="Cohen L."/>
        </authorList>
    </citation>
    <scope>NUCLEOTIDE SEQUENCE</scope>
    <source>
        <strain evidence="2">SPMC142</strain>
    </source>
</reference>
<protein>
    <submittedName>
        <fullName evidence="2">Uncharacterized protein</fullName>
    </submittedName>
</protein>
<dbReference type="AlphaFoldDB" id="A0A7S3T824"/>
<gene>
    <name evidence="2" type="ORF">SACU0126_LOCUS22666</name>
</gene>
<sequence length="150" mass="16037">MPSQLFQTKQVTYGMAPFRDARVGFNSAAGCLNLLVKGARCGAIELVTGFHGPAPPSVVLESEKCRIGTIVEVDFEDSAQAQRFASCLQGRSPMPKPAMSRDEIVSPAPGTPPAKPYADMETPQKVKRLRMEVVKAALTGDVEKGTCKAV</sequence>
<evidence type="ECO:0000313" key="2">
    <source>
        <dbReference type="EMBL" id="CAE0575416.1"/>
    </source>
</evidence>
<dbReference type="EMBL" id="HBIQ01070903">
    <property type="protein sequence ID" value="CAE0575416.1"/>
    <property type="molecule type" value="Transcribed_RNA"/>
</dbReference>